<dbReference type="InterPro" id="IPR002477">
    <property type="entry name" value="Peptidoglycan-bd-like"/>
</dbReference>
<reference evidence="10 11" key="1">
    <citation type="submission" date="2020-08" db="EMBL/GenBank/DDBJ databases">
        <title>Genomic Encyclopedia of Type Strains, Phase III (KMG-III): the genomes of soil and plant-associated and newly described type strains.</title>
        <authorList>
            <person name="Whitman W."/>
        </authorList>
    </citation>
    <scope>NUCLEOTIDE SEQUENCE [LARGE SCALE GENOMIC DNA]</scope>
    <source>
        <strain evidence="10 11">CECT 8799</strain>
    </source>
</reference>
<gene>
    <name evidence="10" type="ORF">FHS09_002942</name>
</gene>
<name>A0A7W4Z9R0_9GAMM</name>
<keyword evidence="4 7" id="KW-0133">Cell shape</keyword>
<evidence type="ECO:0000256" key="4">
    <source>
        <dbReference type="ARBA" id="ARBA00022960"/>
    </source>
</evidence>
<evidence type="ECO:0000259" key="9">
    <source>
        <dbReference type="PROSITE" id="PS52029"/>
    </source>
</evidence>
<keyword evidence="11" id="KW-1185">Reference proteome</keyword>
<feature type="domain" description="L,D-TPase catalytic" evidence="9">
    <location>
        <begin position="162"/>
        <end position="337"/>
    </location>
</feature>
<dbReference type="Pfam" id="PF01471">
    <property type="entry name" value="PG_binding_1"/>
    <property type="match status" value="1"/>
</dbReference>
<dbReference type="Gene3D" id="2.40.440.10">
    <property type="entry name" value="L,D-transpeptidase catalytic domain-like"/>
    <property type="match status" value="1"/>
</dbReference>
<dbReference type="GO" id="GO:0009252">
    <property type="term" value="P:peptidoglycan biosynthetic process"/>
    <property type="evidence" value="ECO:0007669"/>
    <property type="project" value="UniProtKB-UniPathway"/>
</dbReference>
<dbReference type="Pfam" id="PF03734">
    <property type="entry name" value="YkuD"/>
    <property type="match status" value="1"/>
</dbReference>
<evidence type="ECO:0000256" key="3">
    <source>
        <dbReference type="ARBA" id="ARBA00022679"/>
    </source>
</evidence>
<keyword evidence="8" id="KW-0732">Signal</keyword>
<dbReference type="RefSeq" id="WP_183461092.1">
    <property type="nucleotide sequence ID" value="NZ_JACHWZ010000013.1"/>
</dbReference>
<proteinExistence type="inferred from homology"/>
<evidence type="ECO:0000256" key="6">
    <source>
        <dbReference type="ARBA" id="ARBA00023316"/>
    </source>
</evidence>
<dbReference type="InterPro" id="IPR036365">
    <property type="entry name" value="PGBD-like_sf"/>
</dbReference>
<dbReference type="PANTHER" id="PTHR41533:SF2">
    <property type="entry name" value="BLR7131 PROTEIN"/>
    <property type="match status" value="1"/>
</dbReference>
<evidence type="ECO:0000256" key="1">
    <source>
        <dbReference type="ARBA" id="ARBA00004752"/>
    </source>
</evidence>
<dbReference type="UniPathway" id="UPA00219"/>
<dbReference type="GO" id="GO:0016740">
    <property type="term" value="F:transferase activity"/>
    <property type="evidence" value="ECO:0007669"/>
    <property type="project" value="UniProtKB-KW"/>
</dbReference>
<keyword evidence="6 7" id="KW-0961">Cell wall biogenesis/degradation</keyword>
<protein>
    <submittedName>
        <fullName evidence="10">Murein L,D-transpeptidase YcbB/YkuD</fullName>
    </submittedName>
</protein>
<accession>A0A7W4Z9R0</accession>
<evidence type="ECO:0000256" key="5">
    <source>
        <dbReference type="ARBA" id="ARBA00022984"/>
    </source>
</evidence>
<evidence type="ECO:0000313" key="11">
    <source>
        <dbReference type="Proteomes" id="UP000535937"/>
    </source>
</evidence>
<dbReference type="SUPFAM" id="SSF141523">
    <property type="entry name" value="L,D-transpeptidase catalytic domain-like"/>
    <property type="match status" value="1"/>
</dbReference>
<dbReference type="GO" id="GO:0004180">
    <property type="term" value="F:carboxypeptidase activity"/>
    <property type="evidence" value="ECO:0007669"/>
    <property type="project" value="UniProtKB-ARBA"/>
</dbReference>
<sequence length="383" mass="42533">MALVRKRWRLLAAIACLGAAAAVPAAGEKPQIHPAHAGEQLRAQAAHYRQLAGHWEPIAPGGPLHPGDRGARVAQLRRLLQLYGDYQGPPGPVRTASRDSARFDSSLQRALENYQRRHGLEASGVAGAETLAELAVPPGQRARQLELNAERGDQLRIPRKERYVLINVPDYRLQLVQNGTVTLSMKTVVGKTSSRTPTLSSRITGIVFNPTWTVPRSILLTELLPKARNNPRAMHERGYRVVSYRDGDTSPISEDSLARAASGNATLRQVSGAGNTLGRVKFILPNRKSIFLHDTQAHSLFDHRERAFSHGCIRLERPQELAYALLDEQGWDRVRIAQATSGDETVRVQVSQPPRLFITYMTAWVDPGGRPQFRRDIYRKDDG</sequence>
<comment type="similarity">
    <text evidence="2">Belongs to the YkuD family.</text>
</comment>
<dbReference type="SUPFAM" id="SSF47090">
    <property type="entry name" value="PGBD-like"/>
    <property type="match status" value="1"/>
</dbReference>
<dbReference type="CDD" id="cd16913">
    <property type="entry name" value="YkuD_like"/>
    <property type="match status" value="1"/>
</dbReference>
<feature type="signal peptide" evidence="8">
    <location>
        <begin position="1"/>
        <end position="25"/>
    </location>
</feature>
<dbReference type="PANTHER" id="PTHR41533">
    <property type="entry name" value="L,D-TRANSPEPTIDASE HI_1667-RELATED"/>
    <property type="match status" value="1"/>
</dbReference>
<feature type="chain" id="PRO_5030557497" evidence="8">
    <location>
        <begin position="26"/>
        <end position="383"/>
    </location>
</feature>
<keyword evidence="5 7" id="KW-0573">Peptidoglycan synthesis</keyword>
<evidence type="ECO:0000313" key="10">
    <source>
        <dbReference type="EMBL" id="MBB3062098.1"/>
    </source>
</evidence>
<dbReference type="InterPro" id="IPR036366">
    <property type="entry name" value="PGBDSf"/>
</dbReference>
<evidence type="ECO:0000256" key="2">
    <source>
        <dbReference type="ARBA" id="ARBA00005992"/>
    </source>
</evidence>
<dbReference type="InterPro" id="IPR005490">
    <property type="entry name" value="LD_TPept_cat_dom"/>
</dbReference>
<comment type="caution">
    <text evidence="10">The sequence shown here is derived from an EMBL/GenBank/DDBJ whole genome shotgun (WGS) entry which is preliminary data.</text>
</comment>
<dbReference type="Gene3D" id="1.10.101.10">
    <property type="entry name" value="PGBD-like superfamily/PGBD"/>
    <property type="match status" value="1"/>
</dbReference>
<dbReference type="Proteomes" id="UP000535937">
    <property type="component" value="Unassembled WGS sequence"/>
</dbReference>
<feature type="active site" description="Proton donor/acceptor" evidence="7">
    <location>
        <position position="293"/>
    </location>
</feature>
<dbReference type="GO" id="GO:0071555">
    <property type="term" value="P:cell wall organization"/>
    <property type="evidence" value="ECO:0007669"/>
    <property type="project" value="UniProtKB-UniRule"/>
</dbReference>
<organism evidence="10 11">
    <name type="scientific">Microbulbifer rhizosphaerae</name>
    <dbReference type="NCBI Taxonomy" id="1562603"/>
    <lineage>
        <taxon>Bacteria</taxon>
        <taxon>Pseudomonadati</taxon>
        <taxon>Pseudomonadota</taxon>
        <taxon>Gammaproteobacteria</taxon>
        <taxon>Cellvibrionales</taxon>
        <taxon>Microbulbiferaceae</taxon>
        <taxon>Microbulbifer</taxon>
    </lineage>
</organism>
<evidence type="ECO:0000256" key="7">
    <source>
        <dbReference type="PROSITE-ProRule" id="PRU01373"/>
    </source>
</evidence>
<dbReference type="GO" id="GO:0008360">
    <property type="term" value="P:regulation of cell shape"/>
    <property type="evidence" value="ECO:0007669"/>
    <property type="project" value="UniProtKB-UniRule"/>
</dbReference>
<keyword evidence="3" id="KW-0808">Transferase</keyword>
<dbReference type="PROSITE" id="PS52029">
    <property type="entry name" value="LD_TPASE"/>
    <property type="match status" value="1"/>
</dbReference>
<comment type="pathway">
    <text evidence="1 7">Cell wall biogenesis; peptidoglycan biosynthesis.</text>
</comment>
<dbReference type="AlphaFoldDB" id="A0A7W4Z9R0"/>
<evidence type="ECO:0000256" key="8">
    <source>
        <dbReference type="SAM" id="SignalP"/>
    </source>
</evidence>
<feature type="active site" description="Nucleophile" evidence="7">
    <location>
        <position position="312"/>
    </location>
</feature>
<dbReference type="InterPro" id="IPR052905">
    <property type="entry name" value="LD-transpeptidase_YkuD-like"/>
</dbReference>
<dbReference type="InterPro" id="IPR038063">
    <property type="entry name" value="Transpep_catalytic_dom"/>
</dbReference>
<dbReference type="EMBL" id="JACHWZ010000013">
    <property type="protein sequence ID" value="MBB3062098.1"/>
    <property type="molecule type" value="Genomic_DNA"/>
</dbReference>